<keyword evidence="8 17" id="KW-0472">Membrane</keyword>
<organism evidence="18 19">
    <name type="scientific">Candidatus Fimiplasma intestinipullorum</name>
    <dbReference type="NCBI Taxonomy" id="2840825"/>
    <lineage>
        <taxon>Bacteria</taxon>
        <taxon>Bacillati</taxon>
        <taxon>Bacillota</taxon>
        <taxon>Clostridia</taxon>
        <taxon>Eubacteriales</taxon>
        <taxon>Candidatus Fimiplasma</taxon>
    </lineage>
</organism>
<gene>
    <name evidence="18" type="ORF">IAD15_01215</name>
</gene>
<dbReference type="GO" id="GO:0009252">
    <property type="term" value="P:peptidoglycan biosynthetic process"/>
    <property type="evidence" value="ECO:0007669"/>
    <property type="project" value="UniProtKB-KW"/>
</dbReference>
<dbReference type="GO" id="GO:0032153">
    <property type="term" value="C:cell division site"/>
    <property type="evidence" value="ECO:0007669"/>
    <property type="project" value="TreeGrafter"/>
</dbReference>
<feature type="transmembrane region" description="Helical" evidence="17">
    <location>
        <begin position="117"/>
        <end position="137"/>
    </location>
</feature>
<dbReference type="GO" id="GO:0015648">
    <property type="term" value="F:lipid-linked peptidoglycan transporter activity"/>
    <property type="evidence" value="ECO:0007669"/>
    <property type="project" value="TreeGrafter"/>
</dbReference>
<accession>A0A9D1HL50</accession>
<keyword evidence="5" id="KW-0133">Cell shape</keyword>
<sequence>MRRLKYSDHWISLSLFVISIFGVVMIGSASAGSAGEYGGTYALENMIKQGIFLIIGFVLMMLLRRKFSTRWMYPRTIKAMLIIVLILMAACLAFPSVSGSKAWIRLPFGMSIQPSEFAKIALMLMMSYYLVETPKAFKNPAHYVRRFTTIKQYEHYRLWQCVGRPLAMAAVVILFCMVLQHDFGTSVIMAGIVAVCFFCASDRYYAKFQKPLFIGLAVAFFAVILIGLPILTHVLEDYQLGRILAWLDPLSDPYNTSFHQINGLIAFAKNGFFGLGLGNSTQKFGYIPEAQNDYISAIIFEELGVFGLALIIIPYTIIIYRLFSYAYKMKDPKHKIILCGIASYFFLHLFLNLGGVSCLIPLTGVPLLCISSGGSSTIAAYVAIGIAQALISQHNREKTRLAQEGI</sequence>
<evidence type="ECO:0000256" key="3">
    <source>
        <dbReference type="ARBA" id="ARBA00022679"/>
    </source>
</evidence>
<feature type="transmembrane region" description="Helical" evidence="17">
    <location>
        <begin position="303"/>
        <end position="323"/>
    </location>
</feature>
<feature type="transmembrane region" description="Helical" evidence="17">
    <location>
        <begin position="76"/>
        <end position="97"/>
    </location>
</feature>
<evidence type="ECO:0000256" key="17">
    <source>
        <dbReference type="SAM" id="Phobius"/>
    </source>
</evidence>
<feature type="transmembrane region" description="Helical" evidence="17">
    <location>
        <begin position="335"/>
        <end position="353"/>
    </location>
</feature>
<dbReference type="EC" id="2.4.99.28" evidence="14"/>
<name>A0A9D1HL50_9FIRM</name>
<evidence type="ECO:0000256" key="12">
    <source>
        <dbReference type="ARBA" id="ARBA00041185"/>
    </source>
</evidence>
<reference evidence="18" key="2">
    <citation type="journal article" date="2021" name="PeerJ">
        <title>Extensive microbial diversity within the chicken gut microbiome revealed by metagenomics and culture.</title>
        <authorList>
            <person name="Gilroy R."/>
            <person name="Ravi A."/>
            <person name="Getino M."/>
            <person name="Pursley I."/>
            <person name="Horton D.L."/>
            <person name="Alikhan N.F."/>
            <person name="Baker D."/>
            <person name="Gharbi K."/>
            <person name="Hall N."/>
            <person name="Watson M."/>
            <person name="Adriaenssens E.M."/>
            <person name="Foster-Nyarko E."/>
            <person name="Jarju S."/>
            <person name="Secka A."/>
            <person name="Antonio M."/>
            <person name="Oren A."/>
            <person name="Chaudhuri R.R."/>
            <person name="La Ragione R."/>
            <person name="Hildebrand F."/>
            <person name="Pallen M.J."/>
        </authorList>
    </citation>
    <scope>NUCLEOTIDE SEQUENCE</scope>
    <source>
        <strain evidence="18">CHK195-11698</strain>
    </source>
</reference>
<evidence type="ECO:0000256" key="6">
    <source>
        <dbReference type="ARBA" id="ARBA00022984"/>
    </source>
</evidence>
<comment type="caution">
    <text evidence="18">The sequence shown here is derived from an EMBL/GenBank/DDBJ whole genome shotgun (WGS) entry which is preliminary data.</text>
</comment>
<evidence type="ECO:0000256" key="15">
    <source>
        <dbReference type="ARBA" id="ARBA00049902"/>
    </source>
</evidence>
<feature type="transmembrane region" description="Helical" evidence="17">
    <location>
        <begin position="365"/>
        <end position="391"/>
    </location>
</feature>
<evidence type="ECO:0000256" key="13">
    <source>
        <dbReference type="ARBA" id="ARBA00041418"/>
    </source>
</evidence>
<evidence type="ECO:0000256" key="9">
    <source>
        <dbReference type="ARBA" id="ARBA00032370"/>
    </source>
</evidence>
<feature type="transmembrane region" description="Helical" evidence="17">
    <location>
        <begin position="12"/>
        <end position="34"/>
    </location>
</feature>
<evidence type="ECO:0000256" key="5">
    <source>
        <dbReference type="ARBA" id="ARBA00022960"/>
    </source>
</evidence>
<evidence type="ECO:0000256" key="8">
    <source>
        <dbReference type="ARBA" id="ARBA00023136"/>
    </source>
</evidence>
<keyword evidence="7 17" id="KW-1133">Transmembrane helix</keyword>
<dbReference type="AlphaFoldDB" id="A0A9D1HL50"/>
<evidence type="ECO:0000313" key="19">
    <source>
        <dbReference type="Proteomes" id="UP000824175"/>
    </source>
</evidence>
<evidence type="ECO:0000256" key="7">
    <source>
        <dbReference type="ARBA" id="ARBA00022989"/>
    </source>
</evidence>
<evidence type="ECO:0000256" key="11">
    <source>
        <dbReference type="ARBA" id="ARBA00038053"/>
    </source>
</evidence>
<keyword evidence="2" id="KW-0328">Glycosyltransferase</keyword>
<feature type="transmembrane region" description="Helical" evidence="17">
    <location>
        <begin position="186"/>
        <end position="205"/>
    </location>
</feature>
<evidence type="ECO:0000256" key="10">
    <source>
        <dbReference type="ARBA" id="ARBA00033270"/>
    </source>
</evidence>
<evidence type="ECO:0000256" key="1">
    <source>
        <dbReference type="ARBA" id="ARBA00004141"/>
    </source>
</evidence>
<keyword evidence="4 17" id="KW-0812">Transmembrane</keyword>
<proteinExistence type="inferred from homology"/>
<evidence type="ECO:0000256" key="14">
    <source>
        <dbReference type="ARBA" id="ARBA00044770"/>
    </source>
</evidence>
<keyword evidence="6" id="KW-0573">Peptidoglycan synthesis</keyword>
<evidence type="ECO:0000256" key="2">
    <source>
        <dbReference type="ARBA" id="ARBA00022676"/>
    </source>
</evidence>
<evidence type="ECO:0000313" key="18">
    <source>
        <dbReference type="EMBL" id="HIU12680.1"/>
    </source>
</evidence>
<feature type="transmembrane region" description="Helical" evidence="17">
    <location>
        <begin position="46"/>
        <end position="64"/>
    </location>
</feature>
<dbReference type="GO" id="GO:0008360">
    <property type="term" value="P:regulation of cell shape"/>
    <property type="evidence" value="ECO:0007669"/>
    <property type="project" value="UniProtKB-KW"/>
</dbReference>
<dbReference type="Proteomes" id="UP000824175">
    <property type="component" value="Unassembled WGS sequence"/>
</dbReference>
<dbReference type="InterPro" id="IPR001182">
    <property type="entry name" value="FtsW/RodA"/>
</dbReference>
<comment type="function">
    <text evidence="16">Peptidoglycan polymerase that is essential for cell division.</text>
</comment>
<feature type="transmembrane region" description="Helical" evidence="17">
    <location>
        <begin position="158"/>
        <end position="180"/>
    </location>
</feature>
<comment type="subcellular location">
    <subcellularLocation>
        <location evidence="1">Membrane</location>
        <topology evidence="1">Multi-pass membrane protein</topology>
    </subcellularLocation>
</comment>
<dbReference type="PANTHER" id="PTHR30474">
    <property type="entry name" value="CELL CYCLE PROTEIN"/>
    <property type="match status" value="1"/>
</dbReference>
<dbReference type="PANTHER" id="PTHR30474:SF2">
    <property type="entry name" value="PEPTIDOGLYCAN GLYCOSYLTRANSFERASE FTSW-RELATED"/>
    <property type="match status" value="1"/>
</dbReference>
<keyword evidence="3" id="KW-0808">Transferase</keyword>
<dbReference type="EMBL" id="DVMJ01000008">
    <property type="protein sequence ID" value="HIU12680.1"/>
    <property type="molecule type" value="Genomic_DNA"/>
</dbReference>
<feature type="transmembrane region" description="Helical" evidence="17">
    <location>
        <begin position="212"/>
        <end position="231"/>
    </location>
</feature>
<evidence type="ECO:0000256" key="16">
    <source>
        <dbReference type="ARBA" id="ARBA00049966"/>
    </source>
</evidence>
<dbReference type="GO" id="GO:0008955">
    <property type="term" value="F:peptidoglycan glycosyltransferase activity"/>
    <property type="evidence" value="ECO:0007669"/>
    <property type="project" value="UniProtKB-EC"/>
</dbReference>
<comment type="similarity">
    <text evidence="11">Belongs to the SEDS family. FtsW subfamily.</text>
</comment>
<comment type="catalytic activity">
    <reaction evidence="15">
        <text>[GlcNAc-(1-&gt;4)-Mur2Ac(oyl-L-Ala-gamma-D-Glu-L-Lys-D-Ala-D-Ala)](n)-di-trans,octa-cis-undecaprenyl diphosphate + beta-D-GlcNAc-(1-&gt;4)-Mur2Ac(oyl-L-Ala-gamma-D-Glu-L-Lys-D-Ala-D-Ala)-di-trans,octa-cis-undecaprenyl diphosphate = [GlcNAc-(1-&gt;4)-Mur2Ac(oyl-L-Ala-gamma-D-Glu-L-Lys-D-Ala-D-Ala)](n+1)-di-trans,octa-cis-undecaprenyl diphosphate + di-trans,octa-cis-undecaprenyl diphosphate + H(+)</text>
        <dbReference type="Rhea" id="RHEA:23708"/>
        <dbReference type="Rhea" id="RHEA-COMP:9602"/>
        <dbReference type="Rhea" id="RHEA-COMP:9603"/>
        <dbReference type="ChEBI" id="CHEBI:15378"/>
        <dbReference type="ChEBI" id="CHEBI:58405"/>
        <dbReference type="ChEBI" id="CHEBI:60033"/>
        <dbReference type="ChEBI" id="CHEBI:78435"/>
        <dbReference type="EC" id="2.4.99.28"/>
    </reaction>
</comment>
<dbReference type="GO" id="GO:0051301">
    <property type="term" value="P:cell division"/>
    <property type="evidence" value="ECO:0007669"/>
    <property type="project" value="InterPro"/>
</dbReference>
<dbReference type="GO" id="GO:0005886">
    <property type="term" value="C:plasma membrane"/>
    <property type="evidence" value="ECO:0007669"/>
    <property type="project" value="TreeGrafter"/>
</dbReference>
<reference evidence="18" key="1">
    <citation type="submission" date="2020-10" db="EMBL/GenBank/DDBJ databases">
        <authorList>
            <person name="Gilroy R."/>
        </authorList>
    </citation>
    <scope>NUCLEOTIDE SEQUENCE</scope>
    <source>
        <strain evidence="18">CHK195-11698</strain>
    </source>
</reference>
<dbReference type="Pfam" id="PF01098">
    <property type="entry name" value="FTSW_RODA_SPOVE"/>
    <property type="match status" value="1"/>
</dbReference>
<protein>
    <recommendedName>
        <fullName evidence="12">Probable peptidoglycan glycosyltransferase FtsW</fullName>
        <ecNumber evidence="14">2.4.99.28</ecNumber>
    </recommendedName>
    <alternativeName>
        <fullName evidence="13">Cell division protein FtsW</fullName>
    </alternativeName>
    <alternativeName>
        <fullName evidence="10">Cell wall polymerase</fullName>
    </alternativeName>
    <alternativeName>
        <fullName evidence="9">Peptidoglycan polymerase</fullName>
    </alternativeName>
</protein>
<evidence type="ECO:0000256" key="4">
    <source>
        <dbReference type="ARBA" id="ARBA00022692"/>
    </source>
</evidence>